<dbReference type="InterPro" id="IPR020471">
    <property type="entry name" value="AKR"/>
</dbReference>
<dbReference type="Ensembl" id="ENSSANT00000098826.1">
    <property type="protein sequence ID" value="ENSSANP00000093029.1"/>
    <property type="gene ID" value="ENSSANG00000045899.1"/>
</dbReference>
<sequence length="212" mass="24165">RTHPLFDLFQSVSLKYTIQKKRSLLPKYGLSCEDVFIISKLAPLGHGTRTEYIDLYLVHWPGVEGLHPGDSRHSEYRAQSWATLEFYASRQFRAIGVSNYNAKHIRELLMSCRVPPVVLQIECQPKLIQRELRDLCIETGIHFQAYSSLGTGALLREPEVMDIVRSCGRTPAQVLLRWAVQQGISNAQVFDFQLSEMDIMRSDALNCGNKVL</sequence>
<reference evidence="2" key="1">
    <citation type="submission" date="2025-08" db="UniProtKB">
        <authorList>
            <consortium name="Ensembl"/>
        </authorList>
    </citation>
    <scope>IDENTIFICATION</scope>
</reference>
<keyword evidence="3" id="KW-1185">Reference proteome</keyword>
<dbReference type="InterPro" id="IPR036812">
    <property type="entry name" value="NAD(P)_OxRdtase_dom_sf"/>
</dbReference>
<dbReference type="Proteomes" id="UP000472260">
    <property type="component" value="Unassembled WGS sequence"/>
</dbReference>
<dbReference type="GO" id="GO:0016491">
    <property type="term" value="F:oxidoreductase activity"/>
    <property type="evidence" value="ECO:0007669"/>
    <property type="project" value="InterPro"/>
</dbReference>
<reference evidence="2" key="2">
    <citation type="submission" date="2025-09" db="UniProtKB">
        <authorList>
            <consortium name="Ensembl"/>
        </authorList>
    </citation>
    <scope>IDENTIFICATION</scope>
</reference>
<accession>A0A671SA72</accession>
<feature type="domain" description="NADP-dependent oxidoreductase" evidence="1">
    <location>
        <begin position="49"/>
        <end position="182"/>
    </location>
</feature>
<evidence type="ECO:0000259" key="1">
    <source>
        <dbReference type="Pfam" id="PF00248"/>
    </source>
</evidence>
<dbReference type="Pfam" id="PF00248">
    <property type="entry name" value="Aldo_ket_red"/>
    <property type="match status" value="1"/>
</dbReference>
<protein>
    <submittedName>
        <fullName evidence="2">Zgc:110782</fullName>
    </submittedName>
</protein>
<dbReference type="PANTHER" id="PTHR43827:SF11">
    <property type="entry name" value="GLYOXAL REDUCTASE-LIKE"/>
    <property type="match status" value="1"/>
</dbReference>
<proteinExistence type="predicted"/>
<dbReference type="PANTHER" id="PTHR43827">
    <property type="entry name" value="2,5-DIKETO-D-GLUCONIC ACID REDUCTASE"/>
    <property type="match status" value="1"/>
</dbReference>
<dbReference type="AlphaFoldDB" id="A0A671SA72"/>
<dbReference type="InterPro" id="IPR023210">
    <property type="entry name" value="NADP_OxRdtase_dom"/>
</dbReference>
<organism evidence="2 3">
    <name type="scientific">Sinocyclocheilus anshuiensis</name>
    <dbReference type="NCBI Taxonomy" id="1608454"/>
    <lineage>
        <taxon>Eukaryota</taxon>
        <taxon>Metazoa</taxon>
        <taxon>Chordata</taxon>
        <taxon>Craniata</taxon>
        <taxon>Vertebrata</taxon>
        <taxon>Euteleostomi</taxon>
        <taxon>Actinopterygii</taxon>
        <taxon>Neopterygii</taxon>
        <taxon>Teleostei</taxon>
        <taxon>Ostariophysi</taxon>
        <taxon>Cypriniformes</taxon>
        <taxon>Cyprinidae</taxon>
        <taxon>Cyprininae</taxon>
        <taxon>Sinocyclocheilus</taxon>
    </lineage>
</organism>
<dbReference type="Gene3D" id="3.20.20.100">
    <property type="entry name" value="NADP-dependent oxidoreductase domain"/>
    <property type="match status" value="1"/>
</dbReference>
<dbReference type="PRINTS" id="PR00069">
    <property type="entry name" value="ALDKETRDTASE"/>
</dbReference>
<evidence type="ECO:0000313" key="2">
    <source>
        <dbReference type="Ensembl" id="ENSSANP00000093029.1"/>
    </source>
</evidence>
<evidence type="ECO:0000313" key="3">
    <source>
        <dbReference type="Proteomes" id="UP000472260"/>
    </source>
</evidence>
<name>A0A671SA72_9TELE</name>
<dbReference type="SUPFAM" id="SSF51430">
    <property type="entry name" value="NAD(P)-linked oxidoreductase"/>
    <property type="match status" value="1"/>
</dbReference>